<dbReference type="AlphaFoldDB" id="A0A645IU44"/>
<evidence type="ECO:0000313" key="1">
    <source>
        <dbReference type="EMBL" id="MPN54677.1"/>
    </source>
</evidence>
<gene>
    <name evidence="1" type="ORF">SDC9_202354</name>
</gene>
<accession>A0A645IU44</accession>
<organism evidence="1">
    <name type="scientific">bioreactor metagenome</name>
    <dbReference type="NCBI Taxonomy" id="1076179"/>
    <lineage>
        <taxon>unclassified sequences</taxon>
        <taxon>metagenomes</taxon>
        <taxon>ecological metagenomes</taxon>
    </lineage>
</organism>
<comment type="caution">
    <text evidence="1">The sequence shown here is derived from an EMBL/GenBank/DDBJ whole genome shotgun (WGS) entry which is preliminary data.</text>
</comment>
<proteinExistence type="predicted"/>
<protein>
    <submittedName>
        <fullName evidence="1">Uncharacterized protein</fullName>
    </submittedName>
</protein>
<dbReference type="EMBL" id="VSSQ01123156">
    <property type="protein sequence ID" value="MPN54677.1"/>
    <property type="molecule type" value="Genomic_DNA"/>
</dbReference>
<reference evidence="1" key="1">
    <citation type="submission" date="2019-08" db="EMBL/GenBank/DDBJ databases">
        <authorList>
            <person name="Kucharzyk K."/>
            <person name="Murdoch R.W."/>
            <person name="Higgins S."/>
            <person name="Loffler F."/>
        </authorList>
    </citation>
    <scope>NUCLEOTIDE SEQUENCE</scope>
</reference>
<name>A0A645IU44_9ZZZZ</name>
<sequence>MQRNRRFSGAGNALNHQGVRLLVSNDLVLLLLDCGDDRLHLLVRGAAQFLPQNLVLNAGRTLQYILQCAVSNAILPFSR</sequence>